<protein>
    <submittedName>
        <fullName evidence="1">Sarcosine oxidase subunit gamma</fullName>
    </submittedName>
</protein>
<dbReference type="OrthoDB" id="7356349at2"/>
<dbReference type="EMBL" id="FMWG01000004">
    <property type="protein sequence ID" value="SCZ60704.1"/>
    <property type="molecule type" value="Genomic_DNA"/>
</dbReference>
<dbReference type="AlphaFoldDB" id="A0A1G5QFY4"/>
<keyword evidence="2" id="KW-1185">Reference proteome</keyword>
<evidence type="ECO:0000313" key="2">
    <source>
        <dbReference type="Proteomes" id="UP000198767"/>
    </source>
</evidence>
<dbReference type="Proteomes" id="UP000198767">
    <property type="component" value="Unassembled WGS sequence"/>
</dbReference>
<accession>A0A1G5QFY4</accession>
<dbReference type="InterPro" id="IPR027266">
    <property type="entry name" value="TrmE/GcvT-like"/>
</dbReference>
<reference evidence="1 2" key="1">
    <citation type="submission" date="2016-10" db="EMBL/GenBank/DDBJ databases">
        <authorList>
            <person name="de Groot N.N."/>
        </authorList>
    </citation>
    <scope>NUCLEOTIDE SEQUENCE [LARGE SCALE GENOMIC DNA]</scope>
    <source>
        <strain evidence="1 2">U95</strain>
    </source>
</reference>
<dbReference type="STRING" id="1156985.SAMN04488118_104136"/>
<name>A0A1G5QFY4_9RHOB</name>
<gene>
    <name evidence="1" type="ORF">SAMN04488118_104136</name>
</gene>
<dbReference type="Gene3D" id="3.30.1360.120">
    <property type="entry name" value="Probable tRNA modification gtpase trme, domain 1"/>
    <property type="match status" value="1"/>
</dbReference>
<evidence type="ECO:0000313" key="1">
    <source>
        <dbReference type="EMBL" id="SCZ60704.1"/>
    </source>
</evidence>
<proteinExistence type="predicted"/>
<sequence length="184" mass="19585">MTDLISITALGSSTPCHHTFGAYRLRENSGLALASFAVAQGDVVPAPFGLDLPEAGGFSTQGAYAAFWTGPNQWMIEGAGLAETDFAQALRAETAEARVTEQTDGWVAFDILVEEGAQMAPLLARIVNLPQSALAPGGAVRTGFDHMSVFVIRRSDTHLSVIGMRSLAATLWHALETVIKRLET</sequence>
<organism evidence="1 2">
    <name type="scientific">Epibacterium ulvae</name>
    <dbReference type="NCBI Taxonomy" id="1156985"/>
    <lineage>
        <taxon>Bacteria</taxon>
        <taxon>Pseudomonadati</taxon>
        <taxon>Pseudomonadota</taxon>
        <taxon>Alphaproteobacteria</taxon>
        <taxon>Rhodobacterales</taxon>
        <taxon>Roseobacteraceae</taxon>
        <taxon>Epibacterium</taxon>
    </lineage>
</organism>
<dbReference type="RefSeq" id="WP_090217851.1">
    <property type="nucleotide sequence ID" value="NZ_FMWG01000004.1"/>
</dbReference>